<evidence type="ECO:0000313" key="4">
    <source>
        <dbReference type="Proteomes" id="UP000634672"/>
    </source>
</evidence>
<dbReference type="InterPro" id="IPR042047">
    <property type="entry name" value="SleB_dom1"/>
</dbReference>
<feature type="domain" description="SH3b" evidence="2">
    <location>
        <begin position="99"/>
        <end position="160"/>
    </location>
</feature>
<gene>
    <name evidence="3" type="ORF">H8S75_29255</name>
</gene>
<dbReference type="PANTHER" id="PTHR34408">
    <property type="entry name" value="FAMILY PROTEIN, PUTATIVE-RELATED"/>
    <property type="match status" value="1"/>
</dbReference>
<dbReference type="InterPro" id="IPR052354">
    <property type="entry name" value="Cell_Wall_Dynamics_Protein"/>
</dbReference>
<protein>
    <submittedName>
        <fullName evidence="3">SH3 domain-containing protein</fullName>
    </submittedName>
</protein>
<evidence type="ECO:0000259" key="2">
    <source>
        <dbReference type="PROSITE" id="PS51781"/>
    </source>
</evidence>
<evidence type="ECO:0000313" key="3">
    <source>
        <dbReference type="EMBL" id="MBC5712015.1"/>
    </source>
</evidence>
<reference evidence="3 4" key="1">
    <citation type="submission" date="2020-08" db="EMBL/GenBank/DDBJ databases">
        <title>Genome public.</title>
        <authorList>
            <person name="Liu C."/>
            <person name="Sun Q."/>
        </authorList>
    </citation>
    <scope>NUCLEOTIDE SEQUENCE [LARGE SCALE GENOMIC DNA]</scope>
    <source>
        <strain evidence="3 4">NSJ-66</strain>
    </source>
</reference>
<keyword evidence="1" id="KW-0472">Membrane</keyword>
<accession>A0ABR7HFR4</accession>
<name>A0ABR7HFR4_9FIRM</name>
<dbReference type="Gene3D" id="2.30.30.40">
    <property type="entry name" value="SH3 Domains"/>
    <property type="match status" value="2"/>
</dbReference>
<dbReference type="InterPro" id="IPR011105">
    <property type="entry name" value="Cell_wall_hydrolase_SleB"/>
</dbReference>
<dbReference type="Gene3D" id="1.10.10.2520">
    <property type="entry name" value="Cell wall hydrolase SleB, domain 1"/>
    <property type="match status" value="1"/>
</dbReference>
<dbReference type="InterPro" id="IPR003646">
    <property type="entry name" value="SH3-like_bac-type"/>
</dbReference>
<dbReference type="Pfam" id="PF07486">
    <property type="entry name" value="Hydrolase_2"/>
    <property type="match status" value="1"/>
</dbReference>
<dbReference type="PROSITE" id="PS51781">
    <property type="entry name" value="SH3B"/>
    <property type="match status" value="2"/>
</dbReference>
<dbReference type="PANTHER" id="PTHR34408:SF1">
    <property type="entry name" value="GLYCOSYL HYDROLASE FAMILY 19 DOMAIN-CONTAINING PROTEIN HI_1415"/>
    <property type="match status" value="1"/>
</dbReference>
<keyword evidence="1" id="KW-1133">Transmembrane helix</keyword>
<sequence>MKHSWKNTRRNRTVTITRTRCARVTVAITAAAIAAAFTLTAFSSPGHLTQSLPETAKEGIITDGGSVNVKAVAAVPQVGIERKEVPVTHAPAASEYDNKAVANVTDVLNLRAEPSLDSKVLGKCYRGAGGTVLEKKDGWTKIRSGGLEGWLKNDYLVFGQDIKPLAKELGLFTARVTTQTLHVRETPSTDAAIIGLAAADDYYPVLEESDGWIKVQLSSDTSGYVSSQYTKVSLTPGKAVSIEAEQAALKASENKEQKKKEEEKPKYVINASSDEIYLMAACVMMESGSYSYDGQLAVASVIVNRVKSGRWGSSITDVIYADGQFPGATSGLLDKYLAKGPSSEALKATKAALSGSNNIGDYLFFNSAKRADYNNYSSYTVVGGNCFYKK</sequence>
<evidence type="ECO:0000256" key="1">
    <source>
        <dbReference type="SAM" id="Phobius"/>
    </source>
</evidence>
<proteinExistence type="predicted"/>
<dbReference type="RefSeq" id="WP_187024527.1">
    <property type="nucleotide sequence ID" value="NZ_JACOPB010000024.1"/>
</dbReference>
<organism evidence="3 4">
    <name type="scientific">Hungatella hominis</name>
    <dbReference type="NCBI Taxonomy" id="2763050"/>
    <lineage>
        <taxon>Bacteria</taxon>
        <taxon>Bacillati</taxon>
        <taxon>Bacillota</taxon>
        <taxon>Clostridia</taxon>
        <taxon>Lachnospirales</taxon>
        <taxon>Lachnospiraceae</taxon>
        <taxon>Hungatella</taxon>
    </lineage>
</organism>
<dbReference type="SMART" id="SM00287">
    <property type="entry name" value="SH3b"/>
    <property type="match status" value="2"/>
</dbReference>
<dbReference type="Pfam" id="PF08239">
    <property type="entry name" value="SH3_3"/>
    <property type="match status" value="2"/>
</dbReference>
<dbReference type="Proteomes" id="UP000634672">
    <property type="component" value="Unassembled WGS sequence"/>
</dbReference>
<comment type="caution">
    <text evidence="3">The sequence shown here is derived from an EMBL/GenBank/DDBJ whole genome shotgun (WGS) entry which is preliminary data.</text>
</comment>
<feature type="transmembrane region" description="Helical" evidence="1">
    <location>
        <begin position="21"/>
        <end position="42"/>
    </location>
</feature>
<feature type="domain" description="SH3b" evidence="2">
    <location>
        <begin position="171"/>
        <end position="234"/>
    </location>
</feature>
<keyword evidence="1" id="KW-0812">Transmembrane</keyword>
<dbReference type="EMBL" id="JACOPB010000024">
    <property type="protein sequence ID" value="MBC5712015.1"/>
    <property type="molecule type" value="Genomic_DNA"/>
</dbReference>
<keyword evidence="4" id="KW-1185">Reference proteome</keyword>